<evidence type="ECO:0000256" key="1">
    <source>
        <dbReference type="ARBA" id="ARBA00022516"/>
    </source>
</evidence>
<keyword evidence="6" id="KW-1185">Reference proteome</keyword>
<evidence type="ECO:0000313" key="6">
    <source>
        <dbReference type="Proteomes" id="UP001143362"/>
    </source>
</evidence>
<reference evidence="5" key="1">
    <citation type="submission" date="2019-02" db="EMBL/GenBank/DDBJ databases">
        <authorList>
            <person name="Li S.-H."/>
        </authorList>
    </citation>
    <scope>NUCLEOTIDE SEQUENCE</scope>
    <source>
        <strain evidence="5">IMCC14734</strain>
    </source>
</reference>
<protein>
    <submittedName>
        <fullName evidence="5">DUF479 domain-containing protein</fullName>
    </submittedName>
</protein>
<dbReference type="PIRSF" id="PIRSF011489">
    <property type="entry name" value="DUF479"/>
    <property type="match status" value="1"/>
</dbReference>
<evidence type="ECO:0000256" key="4">
    <source>
        <dbReference type="ARBA" id="ARBA00023160"/>
    </source>
</evidence>
<accession>A0ABT3TB52</accession>
<organism evidence="5 6">
    <name type="scientific">Candidatus Litorirhabdus singularis</name>
    <dbReference type="NCBI Taxonomy" id="2518993"/>
    <lineage>
        <taxon>Bacteria</taxon>
        <taxon>Pseudomonadati</taxon>
        <taxon>Pseudomonadota</taxon>
        <taxon>Gammaproteobacteria</taxon>
        <taxon>Cellvibrionales</taxon>
        <taxon>Halieaceae</taxon>
        <taxon>Candidatus Litorirhabdus</taxon>
    </lineage>
</organism>
<name>A0ABT3TB52_9GAMM</name>
<evidence type="ECO:0000313" key="5">
    <source>
        <dbReference type="EMBL" id="MCX2979507.1"/>
    </source>
</evidence>
<dbReference type="EMBL" id="SHNN01000001">
    <property type="protein sequence ID" value="MCX2979507.1"/>
    <property type="molecule type" value="Genomic_DNA"/>
</dbReference>
<evidence type="ECO:0000256" key="3">
    <source>
        <dbReference type="ARBA" id="ARBA00023098"/>
    </source>
</evidence>
<keyword evidence="4" id="KW-0276">Fatty acid metabolism</keyword>
<keyword evidence="1" id="KW-0444">Lipid biosynthesis</keyword>
<dbReference type="RefSeq" id="WP_279243508.1">
    <property type="nucleotide sequence ID" value="NZ_SHNN01000001.1"/>
</dbReference>
<sequence length="192" mass="22173">MNYLAHFHLAWPDEQLVLGGLEGDFYRGLLRGDLPERLEAGIALHRAIDAYTDSHHAVAELRRQFPSSLRRFAGILIDLSFDHSLSQHWARYSALPLQEFNQQVVQILASNLALLSTDAAAMAQRIEQYDILSLYQHWETVPRSAARIGERFARENPFLEIDDILRELQPAIDRTFLAFYPDLVEFSRQQRL</sequence>
<gene>
    <name evidence="5" type="ORF">EYC98_01380</name>
</gene>
<dbReference type="InterPro" id="IPR007431">
    <property type="entry name" value="ACP_PD"/>
</dbReference>
<keyword evidence="2" id="KW-0378">Hydrolase</keyword>
<dbReference type="PANTHER" id="PTHR38764">
    <property type="entry name" value="ACYL CARRIER PROTEIN PHOSPHODIESTERASE"/>
    <property type="match status" value="1"/>
</dbReference>
<keyword evidence="4" id="KW-0275">Fatty acid biosynthesis</keyword>
<dbReference type="Proteomes" id="UP001143362">
    <property type="component" value="Unassembled WGS sequence"/>
</dbReference>
<keyword evidence="3" id="KW-0443">Lipid metabolism</keyword>
<proteinExistence type="predicted"/>
<comment type="caution">
    <text evidence="5">The sequence shown here is derived from an EMBL/GenBank/DDBJ whole genome shotgun (WGS) entry which is preliminary data.</text>
</comment>
<dbReference type="Pfam" id="PF04336">
    <property type="entry name" value="ACP_PD"/>
    <property type="match status" value="1"/>
</dbReference>
<dbReference type="PANTHER" id="PTHR38764:SF1">
    <property type="entry name" value="ACYL CARRIER PROTEIN PHOSPHODIESTERASE"/>
    <property type="match status" value="1"/>
</dbReference>
<evidence type="ECO:0000256" key="2">
    <source>
        <dbReference type="ARBA" id="ARBA00022801"/>
    </source>
</evidence>